<accession>A0ABV9DJB6</accession>
<dbReference type="EMBL" id="JBHSFU010000004">
    <property type="protein sequence ID" value="MFC4557923.1"/>
    <property type="molecule type" value="Genomic_DNA"/>
</dbReference>
<dbReference type="PROSITE" id="PS51257">
    <property type="entry name" value="PROKAR_LIPOPROTEIN"/>
    <property type="match status" value="1"/>
</dbReference>
<dbReference type="InterPro" id="IPR038404">
    <property type="entry name" value="TRAP_DctP_sf"/>
</dbReference>
<evidence type="ECO:0000313" key="3">
    <source>
        <dbReference type="EMBL" id="MFC4557923.1"/>
    </source>
</evidence>
<dbReference type="Gene3D" id="3.40.190.170">
    <property type="entry name" value="Bacterial extracellular solute-binding protein, family 7"/>
    <property type="match status" value="1"/>
</dbReference>
<dbReference type="Pfam" id="PF03480">
    <property type="entry name" value="DctP"/>
    <property type="match status" value="1"/>
</dbReference>
<name>A0ABV9DJB6_9BACI</name>
<keyword evidence="4" id="KW-1185">Reference proteome</keyword>
<evidence type="ECO:0000256" key="1">
    <source>
        <dbReference type="ARBA" id="ARBA00022729"/>
    </source>
</evidence>
<sequence>MMTRKFMIVCLVLTFCGVILAACGDSSSSSQAEGSDKIKLKVADSFPTTNLLSSEGIVYFMDRVEELTNNKVEFEYFPAEQIGKAGDFLNLIQSGTIDIGYTSYATDKLPLTEVPTLPGAYSTSQEGTKIFWKLMEGMLIEEEYKPNNLRPLWAVPIPQYQIATKDKKVDSLEDVKDLKMRATGTMEFSLDELGASPTFMAAPEAYTALERGTVDGVVFPFTSFKPYQMQEIIEYSTGNARLGSFNVVYSIDQKVYQELPNDVKKAIQKAGQETMDHLSKLLDEKNKELRKEFSSQMEIVMLEEAELKKWDKALEPVWDRWAEDLESRGIPANKAIEKYNKFKEEISE</sequence>
<dbReference type="CDD" id="cd13601">
    <property type="entry name" value="PBP2_TRAP_DctP1_3_4_like"/>
    <property type="match status" value="1"/>
</dbReference>
<gene>
    <name evidence="3" type="primary">dctP</name>
    <name evidence="3" type="ORF">ACFO3D_06825</name>
</gene>
<dbReference type="PANTHER" id="PTHR33376">
    <property type="match status" value="1"/>
</dbReference>
<dbReference type="NCBIfam" id="NF037995">
    <property type="entry name" value="TRAP_S1"/>
    <property type="match status" value="1"/>
</dbReference>
<dbReference type="RefSeq" id="WP_390294124.1">
    <property type="nucleotide sequence ID" value="NZ_JBHSFU010000004.1"/>
</dbReference>
<keyword evidence="1 2" id="KW-0732">Signal</keyword>
<comment type="caution">
    <text evidence="3">The sequence shown here is derived from an EMBL/GenBank/DDBJ whole genome shotgun (WGS) entry which is preliminary data.</text>
</comment>
<dbReference type="Proteomes" id="UP001595989">
    <property type="component" value="Unassembled WGS sequence"/>
</dbReference>
<protein>
    <submittedName>
        <fullName evidence="3">TRAP transporter substrate-binding protein DctP</fullName>
    </submittedName>
</protein>
<evidence type="ECO:0000313" key="4">
    <source>
        <dbReference type="Proteomes" id="UP001595989"/>
    </source>
</evidence>
<organism evidence="3 4">
    <name type="scientific">Virgibacillus kekensis</name>
    <dbReference type="NCBI Taxonomy" id="202261"/>
    <lineage>
        <taxon>Bacteria</taxon>
        <taxon>Bacillati</taxon>
        <taxon>Bacillota</taxon>
        <taxon>Bacilli</taxon>
        <taxon>Bacillales</taxon>
        <taxon>Bacillaceae</taxon>
        <taxon>Virgibacillus</taxon>
    </lineage>
</organism>
<dbReference type="PANTHER" id="PTHR33376:SF15">
    <property type="entry name" value="BLL6794 PROTEIN"/>
    <property type="match status" value="1"/>
</dbReference>
<reference evidence="4" key="1">
    <citation type="journal article" date="2019" name="Int. J. Syst. Evol. Microbiol.">
        <title>The Global Catalogue of Microorganisms (GCM) 10K type strain sequencing project: providing services to taxonomists for standard genome sequencing and annotation.</title>
        <authorList>
            <consortium name="The Broad Institute Genomics Platform"/>
            <consortium name="The Broad Institute Genome Sequencing Center for Infectious Disease"/>
            <person name="Wu L."/>
            <person name="Ma J."/>
        </authorList>
    </citation>
    <scope>NUCLEOTIDE SEQUENCE [LARGE SCALE GENOMIC DNA]</scope>
    <source>
        <strain evidence="4">CGMCC 4.7426</strain>
    </source>
</reference>
<evidence type="ECO:0000256" key="2">
    <source>
        <dbReference type="SAM" id="SignalP"/>
    </source>
</evidence>
<dbReference type="SUPFAM" id="SSF53850">
    <property type="entry name" value="Periplasmic binding protein-like II"/>
    <property type="match status" value="1"/>
</dbReference>
<feature type="signal peptide" evidence="2">
    <location>
        <begin position="1"/>
        <end position="21"/>
    </location>
</feature>
<proteinExistence type="predicted"/>
<dbReference type="InterPro" id="IPR018389">
    <property type="entry name" value="DctP_fam"/>
</dbReference>
<feature type="chain" id="PRO_5045809850" evidence="2">
    <location>
        <begin position="22"/>
        <end position="348"/>
    </location>
</feature>